<evidence type="ECO:0000313" key="2">
    <source>
        <dbReference type="Proteomes" id="UP000239430"/>
    </source>
</evidence>
<accession>A0A9X7P7K6</accession>
<dbReference type="PANTHER" id="PTHR34849">
    <property type="entry name" value="SSL5025 PROTEIN"/>
    <property type="match status" value="1"/>
</dbReference>
<name>A0A9X7P7K6_9FIRM</name>
<evidence type="ECO:0008006" key="3">
    <source>
        <dbReference type="Google" id="ProtNLM"/>
    </source>
</evidence>
<dbReference type="InterPro" id="IPR007367">
    <property type="entry name" value="DUF433"/>
</dbReference>
<protein>
    <recommendedName>
        <fullName evidence="3">DUF433 domain-containing protein</fullName>
    </recommendedName>
</protein>
<comment type="caution">
    <text evidence="1">The sequence shown here is derived from an EMBL/GenBank/DDBJ whole genome shotgun (WGS) entry which is preliminary data.</text>
</comment>
<sequence length="86" mass="9568">MQEVMPGIIVDPLIKGGKPVIKGTRVPVELIVGKLAGGLTYEEIMAEYDLKKEDILAALRYAANILVEEQIRAVLQAFHIQHRLTM</sequence>
<keyword evidence="2" id="KW-1185">Reference proteome</keyword>
<dbReference type="RefSeq" id="WP_054937770.1">
    <property type="nucleotide sequence ID" value="NZ_PVXL01000015.1"/>
</dbReference>
<dbReference type="PANTHER" id="PTHR34849:SF3">
    <property type="entry name" value="SSR2962 PROTEIN"/>
    <property type="match status" value="1"/>
</dbReference>
<organism evidence="1 2">
    <name type="scientific">Neomoorella stamsii</name>
    <dbReference type="NCBI Taxonomy" id="1266720"/>
    <lineage>
        <taxon>Bacteria</taxon>
        <taxon>Bacillati</taxon>
        <taxon>Bacillota</taxon>
        <taxon>Clostridia</taxon>
        <taxon>Neomoorellales</taxon>
        <taxon>Neomoorellaceae</taxon>
        <taxon>Neomoorella</taxon>
    </lineage>
</organism>
<dbReference type="InterPro" id="IPR036388">
    <property type="entry name" value="WH-like_DNA-bd_sf"/>
</dbReference>
<dbReference type="InterPro" id="IPR009057">
    <property type="entry name" value="Homeodomain-like_sf"/>
</dbReference>
<dbReference type="Gene3D" id="1.10.10.10">
    <property type="entry name" value="Winged helix-like DNA-binding domain superfamily/Winged helix DNA-binding domain"/>
    <property type="match status" value="1"/>
</dbReference>
<reference evidence="1 2" key="1">
    <citation type="submission" date="2018-03" db="EMBL/GenBank/DDBJ databases">
        <title>Genome sequence of Moorella stamsii DSM 26217.</title>
        <authorList>
            <person name="Poehlein A."/>
            <person name="Daniel R."/>
        </authorList>
    </citation>
    <scope>NUCLEOTIDE SEQUENCE [LARGE SCALE GENOMIC DNA]</scope>
    <source>
        <strain evidence="2">DSM 26217</strain>
    </source>
</reference>
<gene>
    <name evidence="1" type="ORF">MOST_03570</name>
</gene>
<dbReference type="Pfam" id="PF04255">
    <property type="entry name" value="DUF433"/>
    <property type="match status" value="1"/>
</dbReference>
<dbReference type="AlphaFoldDB" id="A0A9X7P7K6"/>
<dbReference type="SUPFAM" id="SSF46689">
    <property type="entry name" value="Homeodomain-like"/>
    <property type="match status" value="1"/>
</dbReference>
<dbReference type="Proteomes" id="UP000239430">
    <property type="component" value="Unassembled WGS sequence"/>
</dbReference>
<dbReference type="EMBL" id="PVXL01000015">
    <property type="protein sequence ID" value="PRR77061.1"/>
    <property type="molecule type" value="Genomic_DNA"/>
</dbReference>
<proteinExistence type="predicted"/>
<evidence type="ECO:0000313" key="1">
    <source>
        <dbReference type="EMBL" id="PRR77061.1"/>
    </source>
</evidence>